<sequence length="123" mass="13962">MLKLNPNSKEAIYKQIENRIIEYILLGIFEADQAIPSVRNLSKDLGVNPNTVQKAYQELEENGYIYFIPGKGSYIADNQPVLHRIRACKLEELANMVNDMIKIGIDKDDIKKIVLKQLGESGK</sequence>
<dbReference type="PROSITE" id="PS50949">
    <property type="entry name" value="HTH_GNTR"/>
    <property type="match status" value="1"/>
</dbReference>
<protein>
    <recommendedName>
        <fullName evidence="4">HTH gntR-type domain-containing protein</fullName>
    </recommendedName>
</protein>
<dbReference type="GO" id="GO:0003700">
    <property type="term" value="F:DNA-binding transcription factor activity"/>
    <property type="evidence" value="ECO:0007669"/>
    <property type="project" value="InterPro"/>
</dbReference>
<reference evidence="5" key="1">
    <citation type="submission" date="2019-08" db="EMBL/GenBank/DDBJ databases">
        <authorList>
            <person name="Kucharzyk K."/>
            <person name="Murdoch R.W."/>
            <person name="Higgins S."/>
            <person name="Loffler F."/>
        </authorList>
    </citation>
    <scope>NUCLEOTIDE SEQUENCE</scope>
</reference>
<evidence type="ECO:0000256" key="2">
    <source>
        <dbReference type="ARBA" id="ARBA00023125"/>
    </source>
</evidence>
<dbReference type="InterPro" id="IPR036388">
    <property type="entry name" value="WH-like_DNA-bd_sf"/>
</dbReference>
<organism evidence="5">
    <name type="scientific">bioreactor metagenome</name>
    <dbReference type="NCBI Taxonomy" id="1076179"/>
    <lineage>
        <taxon>unclassified sequences</taxon>
        <taxon>metagenomes</taxon>
        <taxon>ecological metagenomes</taxon>
    </lineage>
</organism>
<evidence type="ECO:0000313" key="5">
    <source>
        <dbReference type="EMBL" id="MPN11619.1"/>
    </source>
</evidence>
<name>A0A645FE38_9ZZZZ</name>
<dbReference type="GO" id="GO:0003677">
    <property type="term" value="F:DNA binding"/>
    <property type="evidence" value="ECO:0007669"/>
    <property type="project" value="UniProtKB-KW"/>
</dbReference>
<keyword evidence="3" id="KW-0804">Transcription</keyword>
<dbReference type="AlphaFoldDB" id="A0A645FE38"/>
<dbReference type="SMART" id="SM00345">
    <property type="entry name" value="HTH_GNTR"/>
    <property type="match status" value="1"/>
</dbReference>
<evidence type="ECO:0000256" key="1">
    <source>
        <dbReference type="ARBA" id="ARBA00023015"/>
    </source>
</evidence>
<accession>A0A645FE38</accession>
<dbReference type="SUPFAM" id="SSF46785">
    <property type="entry name" value="Winged helix' DNA-binding domain"/>
    <property type="match status" value="1"/>
</dbReference>
<keyword evidence="2" id="KW-0238">DNA-binding</keyword>
<dbReference type="InterPro" id="IPR036390">
    <property type="entry name" value="WH_DNA-bd_sf"/>
</dbReference>
<dbReference type="Gene3D" id="1.10.10.10">
    <property type="entry name" value="Winged helix-like DNA-binding domain superfamily/Winged helix DNA-binding domain"/>
    <property type="match status" value="1"/>
</dbReference>
<gene>
    <name evidence="5" type="ORF">SDC9_158923</name>
</gene>
<feature type="domain" description="HTH gntR-type" evidence="4">
    <location>
        <begin position="10"/>
        <end position="78"/>
    </location>
</feature>
<dbReference type="PANTHER" id="PTHR38445">
    <property type="entry name" value="HTH-TYPE TRANSCRIPTIONAL REPRESSOR YTRA"/>
    <property type="match status" value="1"/>
</dbReference>
<dbReference type="EMBL" id="VSSQ01057851">
    <property type="protein sequence ID" value="MPN11619.1"/>
    <property type="molecule type" value="Genomic_DNA"/>
</dbReference>
<proteinExistence type="predicted"/>
<dbReference type="InterPro" id="IPR000524">
    <property type="entry name" value="Tscrpt_reg_HTH_GntR"/>
</dbReference>
<dbReference type="PANTHER" id="PTHR38445:SF6">
    <property type="entry name" value="GNTR-FAMILY TRANSCRIPTIONAL REGULATOR"/>
    <property type="match status" value="1"/>
</dbReference>
<dbReference type="CDD" id="cd07377">
    <property type="entry name" value="WHTH_GntR"/>
    <property type="match status" value="1"/>
</dbReference>
<keyword evidence="1" id="KW-0805">Transcription regulation</keyword>
<evidence type="ECO:0000256" key="3">
    <source>
        <dbReference type="ARBA" id="ARBA00023163"/>
    </source>
</evidence>
<evidence type="ECO:0000259" key="4">
    <source>
        <dbReference type="PROSITE" id="PS50949"/>
    </source>
</evidence>
<comment type="caution">
    <text evidence="5">The sequence shown here is derived from an EMBL/GenBank/DDBJ whole genome shotgun (WGS) entry which is preliminary data.</text>
</comment>
<dbReference type="Pfam" id="PF00392">
    <property type="entry name" value="GntR"/>
    <property type="match status" value="1"/>
</dbReference>